<keyword evidence="2" id="KW-0732">Signal</keyword>
<dbReference type="AlphaFoldDB" id="A0A9P6TFI3"/>
<dbReference type="Proteomes" id="UP000886653">
    <property type="component" value="Unassembled WGS sequence"/>
</dbReference>
<name>A0A9P6TFI3_9BASI</name>
<accession>A0A9P6TFI3</accession>
<evidence type="ECO:0000256" key="2">
    <source>
        <dbReference type="SAM" id="SignalP"/>
    </source>
</evidence>
<evidence type="ECO:0000313" key="4">
    <source>
        <dbReference type="Proteomes" id="UP000886653"/>
    </source>
</evidence>
<comment type="caution">
    <text evidence="3">The sequence shown here is derived from an EMBL/GenBank/DDBJ whole genome shotgun (WGS) entry which is preliminary data.</text>
</comment>
<gene>
    <name evidence="3" type="ORF">CROQUDRAFT_735774</name>
</gene>
<feature type="region of interest" description="Disordered" evidence="1">
    <location>
        <begin position="38"/>
        <end position="60"/>
    </location>
</feature>
<evidence type="ECO:0000313" key="3">
    <source>
        <dbReference type="EMBL" id="KAG0150666.1"/>
    </source>
</evidence>
<keyword evidence="4" id="KW-1185">Reference proteome</keyword>
<feature type="signal peptide" evidence="2">
    <location>
        <begin position="1"/>
        <end position="22"/>
    </location>
</feature>
<protein>
    <submittedName>
        <fullName evidence="3">Uncharacterized protein</fullName>
    </submittedName>
</protein>
<organism evidence="3 4">
    <name type="scientific">Cronartium quercuum f. sp. fusiforme G11</name>
    <dbReference type="NCBI Taxonomy" id="708437"/>
    <lineage>
        <taxon>Eukaryota</taxon>
        <taxon>Fungi</taxon>
        <taxon>Dikarya</taxon>
        <taxon>Basidiomycota</taxon>
        <taxon>Pucciniomycotina</taxon>
        <taxon>Pucciniomycetes</taxon>
        <taxon>Pucciniales</taxon>
        <taxon>Coleosporiaceae</taxon>
        <taxon>Cronartium</taxon>
    </lineage>
</organism>
<feature type="non-terminal residue" evidence="3">
    <location>
        <position position="60"/>
    </location>
</feature>
<dbReference type="EMBL" id="MU167218">
    <property type="protein sequence ID" value="KAG0150666.1"/>
    <property type="molecule type" value="Genomic_DNA"/>
</dbReference>
<feature type="chain" id="PRO_5040268135" evidence="2">
    <location>
        <begin position="23"/>
        <end position="60"/>
    </location>
</feature>
<evidence type="ECO:0000256" key="1">
    <source>
        <dbReference type="SAM" id="MobiDB-lite"/>
    </source>
</evidence>
<sequence length="60" mass="6273">MNFYKNLFGPIIFALFISAVTATPGDESTCNVSLEKAPSDYPSLGPAGSSPGYCKLSPSL</sequence>
<reference evidence="3" key="1">
    <citation type="submission" date="2013-11" db="EMBL/GenBank/DDBJ databases">
        <title>Genome sequence of the fusiform rust pathogen reveals effectors for host alternation and coevolution with pine.</title>
        <authorList>
            <consortium name="DOE Joint Genome Institute"/>
            <person name="Smith K."/>
            <person name="Pendleton A."/>
            <person name="Kubisiak T."/>
            <person name="Anderson C."/>
            <person name="Salamov A."/>
            <person name="Aerts A."/>
            <person name="Riley R."/>
            <person name="Clum A."/>
            <person name="Lindquist E."/>
            <person name="Ence D."/>
            <person name="Campbell M."/>
            <person name="Kronenberg Z."/>
            <person name="Feau N."/>
            <person name="Dhillon B."/>
            <person name="Hamelin R."/>
            <person name="Burleigh J."/>
            <person name="Smith J."/>
            <person name="Yandell M."/>
            <person name="Nelson C."/>
            <person name="Grigoriev I."/>
            <person name="Davis J."/>
        </authorList>
    </citation>
    <scope>NUCLEOTIDE SEQUENCE</scope>
    <source>
        <strain evidence="3">G11</strain>
    </source>
</reference>
<proteinExistence type="predicted"/>